<sequence>MVTRGSRDGLCQVQPSGHCQCFLGAVVEPRLPGSPHAAEPRTCRAGRWGLTGCFPSVSGACSARVPGEPAGGQAGQAERGELDVPPQNRGLLHPLDQPAHVPAAWRRLLDRQHQVPA</sequence>
<dbReference type="Ensembl" id="ENSTMTT00000015140.1">
    <property type="protein sequence ID" value="ENSTMTP00000014637.1"/>
    <property type="gene ID" value="ENSTMTG00000010652.1"/>
</dbReference>
<feature type="region of interest" description="Disordered" evidence="1">
    <location>
        <begin position="65"/>
        <end position="92"/>
    </location>
</feature>
<name>A0A674J3Z5_9SAUR</name>
<keyword evidence="3" id="KW-1185">Reference proteome</keyword>
<evidence type="ECO:0000313" key="3">
    <source>
        <dbReference type="Proteomes" id="UP000472274"/>
    </source>
</evidence>
<evidence type="ECO:0000313" key="2">
    <source>
        <dbReference type="Ensembl" id="ENSTMTP00000014637.1"/>
    </source>
</evidence>
<dbReference type="AlphaFoldDB" id="A0A674J3Z5"/>
<dbReference type="Proteomes" id="UP000472274">
    <property type="component" value="Unplaced"/>
</dbReference>
<dbReference type="InParanoid" id="A0A674J3Z5"/>
<evidence type="ECO:0000256" key="1">
    <source>
        <dbReference type="SAM" id="MobiDB-lite"/>
    </source>
</evidence>
<proteinExistence type="predicted"/>
<reference evidence="2" key="2">
    <citation type="submission" date="2025-09" db="UniProtKB">
        <authorList>
            <consortium name="Ensembl"/>
        </authorList>
    </citation>
    <scope>IDENTIFICATION</scope>
</reference>
<reference evidence="2" key="1">
    <citation type="submission" date="2025-08" db="UniProtKB">
        <authorList>
            <consortium name="Ensembl"/>
        </authorList>
    </citation>
    <scope>IDENTIFICATION</scope>
</reference>
<protein>
    <submittedName>
        <fullName evidence="2">Uncharacterized protein</fullName>
    </submittedName>
</protein>
<accession>A0A674J3Z5</accession>
<organism evidence="2 3">
    <name type="scientific">Terrapene triunguis</name>
    <name type="common">Three-toed box turtle</name>
    <dbReference type="NCBI Taxonomy" id="2587831"/>
    <lineage>
        <taxon>Eukaryota</taxon>
        <taxon>Metazoa</taxon>
        <taxon>Chordata</taxon>
        <taxon>Craniata</taxon>
        <taxon>Vertebrata</taxon>
        <taxon>Euteleostomi</taxon>
        <taxon>Archelosauria</taxon>
        <taxon>Testudinata</taxon>
        <taxon>Testudines</taxon>
        <taxon>Cryptodira</taxon>
        <taxon>Durocryptodira</taxon>
        <taxon>Testudinoidea</taxon>
        <taxon>Emydidae</taxon>
        <taxon>Terrapene</taxon>
    </lineage>
</organism>